<dbReference type="Proteomes" id="UP000177777">
    <property type="component" value="Unassembled WGS sequence"/>
</dbReference>
<reference evidence="6 7" key="1">
    <citation type="journal article" date="2016" name="Nat. Commun.">
        <title>Thousands of microbial genomes shed light on interconnected biogeochemical processes in an aquifer system.</title>
        <authorList>
            <person name="Anantharaman K."/>
            <person name="Brown C.T."/>
            <person name="Hug L.A."/>
            <person name="Sharon I."/>
            <person name="Castelle C.J."/>
            <person name="Probst A.J."/>
            <person name="Thomas B.C."/>
            <person name="Singh A."/>
            <person name="Wilkins M.J."/>
            <person name="Karaoz U."/>
            <person name="Brodie E.L."/>
            <person name="Williams K.H."/>
            <person name="Hubbard S.S."/>
            <person name="Banfield J.F."/>
        </authorList>
    </citation>
    <scope>NUCLEOTIDE SEQUENCE [LARGE SCALE GENOMIC DNA]</scope>
</reference>
<dbReference type="NCBIfam" id="TIGR01730">
    <property type="entry name" value="RND_mfp"/>
    <property type="match status" value="1"/>
</dbReference>
<dbReference type="InterPro" id="IPR050465">
    <property type="entry name" value="UPF0194_transport"/>
</dbReference>
<dbReference type="AlphaFoldDB" id="A0A1F6W6N8"/>
<dbReference type="Gene3D" id="2.40.50.100">
    <property type="match status" value="1"/>
</dbReference>
<accession>A0A1F6W6N8</accession>
<comment type="similarity">
    <text evidence="2">Belongs to the membrane fusion protein (MFP) (TC 8.A.1) family.</text>
</comment>
<comment type="subcellular location">
    <subcellularLocation>
        <location evidence="1">Cell envelope</location>
    </subcellularLocation>
</comment>
<evidence type="ECO:0000259" key="5">
    <source>
        <dbReference type="Pfam" id="PF25990"/>
    </source>
</evidence>
<evidence type="ECO:0000313" key="7">
    <source>
        <dbReference type="Proteomes" id="UP000177777"/>
    </source>
</evidence>
<proteinExistence type="inferred from homology"/>
<feature type="transmembrane region" description="Helical" evidence="4">
    <location>
        <begin position="25"/>
        <end position="42"/>
    </location>
</feature>
<dbReference type="InterPro" id="IPR058636">
    <property type="entry name" value="Beta-barrel_YknX"/>
</dbReference>
<dbReference type="EMBL" id="MFUE01000013">
    <property type="protein sequence ID" value="OGI77573.1"/>
    <property type="molecule type" value="Genomic_DNA"/>
</dbReference>
<feature type="domain" description="YknX-like beta-barrel" evidence="5">
    <location>
        <begin position="380"/>
        <end position="453"/>
    </location>
</feature>
<keyword evidence="4" id="KW-0472">Membrane</keyword>
<organism evidence="6 7">
    <name type="scientific">Candidatus Nomurabacteria bacterium RIFCSPHIGHO2_02_FULL_41_18</name>
    <dbReference type="NCBI Taxonomy" id="1801754"/>
    <lineage>
        <taxon>Bacteria</taxon>
        <taxon>Candidatus Nomuraibacteriota</taxon>
    </lineage>
</organism>
<dbReference type="GO" id="GO:0022857">
    <property type="term" value="F:transmembrane transporter activity"/>
    <property type="evidence" value="ECO:0007669"/>
    <property type="project" value="InterPro"/>
</dbReference>
<evidence type="ECO:0000313" key="6">
    <source>
        <dbReference type="EMBL" id="OGI77573.1"/>
    </source>
</evidence>
<dbReference type="Gene3D" id="2.40.30.170">
    <property type="match status" value="1"/>
</dbReference>
<dbReference type="GO" id="GO:0016020">
    <property type="term" value="C:membrane"/>
    <property type="evidence" value="ECO:0007669"/>
    <property type="project" value="InterPro"/>
</dbReference>
<dbReference type="SUPFAM" id="SSF111369">
    <property type="entry name" value="HlyD-like secretion proteins"/>
    <property type="match status" value="1"/>
</dbReference>
<keyword evidence="3" id="KW-0175">Coiled coil</keyword>
<protein>
    <recommendedName>
        <fullName evidence="5">YknX-like beta-barrel domain-containing protein</fullName>
    </recommendedName>
</protein>
<gene>
    <name evidence="6" type="ORF">A3D42_01085</name>
</gene>
<evidence type="ECO:0000256" key="3">
    <source>
        <dbReference type="ARBA" id="ARBA00023054"/>
    </source>
</evidence>
<sequence length="522" mass="56611">MIDNLKNLWIKLIKKVKNQPKNKKILYGSIFLVLVFASYKIFARNDGDGITTEKVIRGDLAETVLATGQIVSSANFDLSFYKSGTVRNVRVSVSDKVNEGAILATLDQGKELAALTSARGAEAAARAKYQKILDGSSSEEIMLAEVALLNAKNDFERVKSQQEILTQNAYKDLLNSTPEARPTSTSSSGNYIAPVISGNYSKDIEGDIIVSLYQSGTGQAFGLRGLTQGEGIVASITAQPLGDSGLYISFSGVDVNNVKEWTISIPNKKASDYQTNWNAYQEALETKNLAIGNAEALINQRKAELSIKQSSATPADLALAEADILSARGQLENARADFEYTIIRAPVAGTITRVDIKPGELAQSSKAVIALEDVDNLFIEVPINESDITYLKVGQNADITFDAFGESRKFTGVVAHIDPSAVTEDGIVNYKIKVYLGDQNPDIRIGMNTNVKILAGEVKNALIIPFVAIFEREGKSFAQVFSESGKFEEREIITGFRGENNMVEIISGLSLGEEVALEKNPK</sequence>
<dbReference type="Gene3D" id="2.40.420.20">
    <property type="match status" value="1"/>
</dbReference>
<keyword evidence="4" id="KW-0812">Transmembrane</keyword>
<evidence type="ECO:0000256" key="4">
    <source>
        <dbReference type="SAM" id="Phobius"/>
    </source>
</evidence>
<comment type="caution">
    <text evidence="6">The sequence shown here is derived from an EMBL/GenBank/DDBJ whole genome shotgun (WGS) entry which is preliminary data.</text>
</comment>
<dbReference type="PANTHER" id="PTHR32347:SF23">
    <property type="entry name" value="BLL5650 PROTEIN"/>
    <property type="match status" value="1"/>
</dbReference>
<keyword evidence="4" id="KW-1133">Transmembrane helix</keyword>
<dbReference type="GO" id="GO:0030313">
    <property type="term" value="C:cell envelope"/>
    <property type="evidence" value="ECO:0007669"/>
    <property type="project" value="UniProtKB-SubCell"/>
</dbReference>
<name>A0A1F6W6N8_9BACT</name>
<evidence type="ECO:0000256" key="1">
    <source>
        <dbReference type="ARBA" id="ARBA00004196"/>
    </source>
</evidence>
<dbReference type="PRINTS" id="PR01490">
    <property type="entry name" value="RTXTOXIND"/>
</dbReference>
<dbReference type="PANTHER" id="PTHR32347">
    <property type="entry name" value="EFFLUX SYSTEM COMPONENT YKNX-RELATED"/>
    <property type="match status" value="1"/>
</dbReference>
<dbReference type="Pfam" id="PF25990">
    <property type="entry name" value="Beta-barrel_YknX"/>
    <property type="match status" value="1"/>
</dbReference>
<dbReference type="InterPro" id="IPR006143">
    <property type="entry name" value="RND_pump_MFP"/>
</dbReference>
<evidence type="ECO:0000256" key="2">
    <source>
        <dbReference type="ARBA" id="ARBA00009477"/>
    </source>
</evidence>
<dbReference type="STRING" id="1801754.A3D42_01085"/>